<feature type="transmembrane region" description="Helical" evidence="1">
    <location>
        <begin position="136"/>
        <end position="157"/>
    </location>
</feature>
<evidence type="ECO:0000313" key="2">
    <source>
        <dbReference type="EMBL" id="PKV79236.1"/>
    </source>
</evidence>
<feature type="transmembrane region" description="Helical" evidence="1">
    <location>
        <begin position="107"/>
        <end position="130"/>
    </location>
</feature>
<accession>A0A2N3VCE4</accession>
<dbReference type="AlphaFoldDB" id="A0A2N3VCE4"/>
<protein>
    <submittedName>
        <fullName evidence="2">Uncharacterized protein</fullName>
    </submittedName>
</protein>
<keyword evidence="1" id="KW-0472">Membrane</keyword>
<keyword evidence="3" id="KW-1185">Reference proteome</keyword>
<keyword evidence="1" id="KW-1133">Transmembrane helix</keyword>
<sequence length="170" mass="17777">MIVPPNKPETLPMPEDVGTARQLWWGIAGLGVVYTFAGVIAMSGERDKLSKQFLDEMHKSDPSIPASTVDAIVLVAFGLTALVGVLLAGVTVAIAHQLGRGKSWARTVLTVVAIWLGLGAVATMFSFSAVANPATIVAGGSAIVQGVLAAGAAFLSYRPESTKYFQAHRK</sequence>
<dbReference type="Proteomes" id="UP000233766">
    <property type="component" value="Unassembled WGS sequence"/>
</dbReference>
<name>A0A2N3VCE4_9NOCA</name>
<feature type="transmembrane region" description="Helical" evidence="1">
    <location>
        <begin position="23"/>
        <end position="44"/>
    </location>
</feature>
<comment type="caution">
    <text evidence="2">The sequence shown here is derived from an EMBL/GenBank/DDBJ whole genome shotgun (WGS) entry which is preliminary data.</text>
</comment>
<evidence type="ECO:0000313" key="3">
    <source>
        <dbReference type="Proteomes" id="UP000233766"/>
    </source>
</evidence>
<gene>
    <name evidence="2" type="ORF">ATK86_3623</name>
</gene>
<reference evidence="2 3" key="1">
    <citation type="submission" date="2017-12" db="EMBL/GenBank/DDBJ databases">
        <title>Sequencing the genomes of 1000 Actinobacteria strains.</title>
        <authorList>
            <person name="Klenk H.-P."/>
        </authorList>
    </citation>
    <scope>NUCLEOTIDE SEQUENCE [LARGE SCALE GENOMIC DNA]</scope>
    <source>
        <strain evidence="2 3">DSM 44489</strain>
    </source>
</reference>
<evidence type="ECO:0000256" key="1">
    <source>
        <dbReference type="SAM" id="Phobius"/>
    </source>
</evidence>
<organism evidence="2 3">
    <name type="scientific">Nocardia fluminea</name>
    <dbReference type="NCBI Taxonomy" id="134984"/>
    <lineage>
        <taxon>Bacteria</taxon>
        <taxon>Bacillati</taxon>
        <taxon>Actinomycetota</taxon>
        <taxon>Actinomycetes</taxon>
        <taxon>Mycobacteriales</taxon>
        <taxon>Nocardiaceae</taxon>
        <taxon>Nocardia</taxon>
    </lineage>
</organism>
<dbReference type="EMBL" id="PJMW01000002">
    <property type="protein sequence ID" value="PKV79236.1"/>
    <property type="molecule type" value="Genomic_DNA"/>
</dbReference>
<proteinExistence type="predicted"/>
<dbReference type="RefSeq" id="WP_245914524.1">
    <property type="nucleotide sequence ID" value="NZ_PJMW01000002.1"/>
</dbReference>
<feature type="transmembrane region" description="Helical" evidence="1">
    <location>
        <begin position="71"/>
        <end position="95"/>
    </location>
</feature>
<keyword evidence="1" id="KW-0812">Transmembrane</keyword>